<dbReference type="Gene3D" id="3.40.50.300">
    <property type="entry name" value="P-loop containing nucleotide triphosphate hydrolases"/>
    <property type="match status" value="2"/>
</dbReference>
<organism evidence="6 7">
    <name type="scientific">Claveliimonas bilis</name>
    <dbReference type="NCBI Taxonomy" id="3028070"/>
    <lineage>
        <taxon>Bacteria</taxon>
        <taxon>Bacillati</taxon>
        <taxon>Bacillota</taxon>
        <taxon>Clostridia</taxon>
        <taxon>Lachnospirales</taxon>
        <taxon>Lachnospiraceae</taxon>
        <taxon>Claveliimonas</taxon>
    </lineage>
</organism>
<dbReference type="Proteomes" id="UP001305815">
    <property type="component" value="Chromosome"/>
</dbReference>
<proteinExistence type="inferred from homology"/>
<name>A0ABN6YVP4_9FIRM</name>
<evidence type="ECO:0000256" key="4">
    <source>
        <dbReference type="SAM" id="Coils"/>
    </source>
</evidence>
<evidence type="ECO:0000256" key="2">
    <source>
        <dbReference type="ARBA" id="ARBA00011322"/>
    </source>
</evidence>
<comment type="subunit">
    <text evidence="2">Heterodimer of SbcC and SbcD.</text>
</comment>
<evidence type="ECO:0000313" key="6">
    <source>
        <dbReference type="EMBL" id="BDZ76773.1"/>
    </source>
</evidence>
<comment type="similarity">
    <text evidence="1">Belongs to the SMC family. SbcC subfamily.</text>
</comment>
<dbReference type="Pfam" id="PF13555">
    <property type="entry name" value="AAA_29"/>
    <property type="match status" value="1"/>
</dbReference>
<evidence type="ECO:0000256" key="5">
    <source>
        <dbReference type="SAM" id="MobiDB-lite"/>
    </source>
</evidence>
<evidence type="ECO:0000256" key="1">
    <source>
        <dbReference type="ARBA" id="ARBA00006930"/>
    </source>
</evidence>
<dbReference type="InterPro" id="IPR027417">
    <property type="entry name" value="P-loop_NTPase"/>
</dbReference>
<dbReference type="PANTHER" id="PTHR32114">
    <property type="entry name" value="ABC TRANSPORTER ABCH.3"/>
    <property type="match status" value="1"/>
</dbReference>
<dbReference type="Pfam" id="PF13558">
    <property type="entry name" value="SbcC_Walker_B"/>
    <property type="match status" value="1"/>
</dbReference>
<feature type="region of interest" description="Disordered" evidence="5">
    <location>
        <begin position="351"/>
        <end position="375"/>
    </location>
</feature>
<keyword evidence="7" id="KW-1185">Reference proteome</keyword>
<gene>
    <name evidence="6" type="primary">sbcC</name>
    <name evidence="6" type="ORF">Lac1_09560</name>
</gene>
<dbReference type="RefSeq" id="WP_316266357.1">
    <property type="nucleotide sequence ID" value="NZ_AP027742.1"/>
</dbReference>
<dbReference type="SUPFAM" id="SSF52540">
    <property type="entry name" value="P-loop containing nucleoside triphosphate hydrolases"/>
    <property type="match status" value="1"/>
</dbReference>
<dbReference type="InterPro" id="IPR027267">
    <property type="entry name" value="AH/BAR_dom_sf"/>
</dbReference>
<dbReference type="PANTHER" id="PTHR32114:SF2">
    <property type="entry name" value="ABC TRANSPORTER ABCH.3"/>
    <property type="match status" value="1"/>
</dbReference>
<dbReference type="EMBL" id="AP027742">
    <property type="protein sequence ID" value="BDZ76773.1"/>
    <property type="molecule type" value="Genomic_DNA"/>
</dbReference>
<keyword evidence="4" id="KW-0175">Coiled coil</keyword>
<reference evidence="7" key="1">
    <citation type="journal article" date="2023" name="Int. J. Syst. Evol. Microbiol.">
        <title>Claveliimonas bilis gen. nov., sp. nov., deoxycholic acid-producing bacteria isolated from human faeces, and reclassification of Sellimonas monacensis Zenner et al. 2021 as Claveliimonas monacensis comb. nov.</title>
        <authorList>
            <person name="Hisatomi A."/>
            <person name="Kastawa N.W.E.P.G."/>
            <person name="Song I."/>
            <person name="Ohkuma M."/>
            <person name="Fukiya S."/>
            <person name="Sakamoto M."/>
        </authorList>
    </citation>
    <scope>NUCLEOTIDE SEQUENCE [LARGE SCALE GENOMIC DNA]</scope>
    <source>
        <strain evidence="7">12BBH14</strain>
    </source>
</reference>
<evidence type="ECO:0000313" key="7">
    <source>
        <dbReference type="Proteomes" id="UP001305815"/>
    </source>
</evidence>
<protein>
    <recommendedName>
        <fullName evidence="3">Nuclease SbcCD subunit C</fullName>
    </recommendedName>
</protein>
<sequence>MIPVKLILSAFGSYAGREEIDFEKAGAGIFLVSGDTGAGKTTVFDAITYALYDQTSGGKRDGNMMRSQYAGLDTPTFVDFTFRYREQLYRIVRSPEYERPSRRKGKDGKPGTTVEKAKVSLYLPDGSEFMGKKGEVNRKIVEIIGLDAGQFTQTVMLAQGDFLKLLYARSDERKEIFSRIFQTDIFAQIQRKLREKARALYGQIQDAKKSEEQEVSHIFYPDEGEYKERIREAVLPQDRQEILKEILKEGTGREKGILKEAKKIQEALEQLNEDLAKAEQLNENFRRYAEAEKEVRDLQAQEDRMEEVKKQLERCGQAEKVQGVYRLFEESSRREKELEESIRQLEMIREEKNREGKEETERKSKTEQKLEEGRQTYEKFRQQAAALTEELEKRKDDKVRLTLSRTREQEAQEKIRQIRVILERFPDLRKLEKKKQKTWNDLEEGKGIYEEAMKEYFLKNERFLKEQAGILAGGLEEGTPCPVCGSLHHPSPAVLTGEPISQEDVREARKKRDLAECKKDEYQQKFLEAGQAYSAAVKVVTEEGKKVTPDLPEEAALMEAFLEKETVRKEEILEERRKEREEAEEAVKRREELEEKQKGLVKCQEDVYMQMEEYRLKIQETDHCLRSLEQERSRLEGEKEARIKELERAAKEKEALRCKFRETLEEEGFSDEEAYIESLLDEESKTRLQKEYDDYGQRCIEAKSRQDTWQRALEGKTEQDTTEMKERKRSMEDKKEELEKEQKIWYSRNENNRIVREHLKKICEKLEKLQEDYTCLGTLDQTANGNLSGAVKIDFESYVQRQYFRQIIGFANQRLNIMTGGAFLLKCRALEDLGMRGNAGLDLDVYSMETGKVRDVRTLSGGESFMAALSMALGMSDAISRSAGGIQMKTMFVDEGFGSLDDYSREQAIGTLRNLAGEDRMIGIISHVTELKESIDKQLIVTKTKKGSHVRWSL</sequence>
<feature type="region of interest" description="Disordered" evidence="5">
    <location>
        <begin position="715"/>
        <end position="734"/>
    </location>
</feature>
<accession>A0ABN6YVP4</accession>
<feature type="coiled-coil region" evidence="4">
    <location>
        <begin position="562"/>
        <end position="666"/>
    </location>
</feature>
<dbReference type="SUPFAM" id="SSF103657">
    <property type="entry name" value="BAR/IMD domain-like"/>
    <property type="match status" value="1"/>
</dbReference>
<evidence type="ECO:0000256" key="3">
    <source>
        <dbReference type="ARBA" id="ARBA00013368"/>
    </source>
</evidence>